<dbReference type="RefSeq" id="WP_015710639.1">
    <property type="nucleotide sequence ID" value="NC_015577.1"/>
</dbReference>
<dbReference type="KEGG" id="taz:TREAZ_1362"/>
<keyword evidence="3 6" id="KW-0464">Manganese</keyword>
<feature type="binding site" evidence="6">
    <location>
        <position position="289"/>
    </location>
    <ligand>
        <name>Mn(2+)</name>
        <dbReference type="ChEBI" id="CHEBI:29035"/>
    </ligand>
</feature>
<dbReference type="NCBIfam" id="TIGR01748">
    <property type="entry name" value="rhaA"/>
    <property type="match status" value="1"/>
</dbReference>
<evidence type="ECO:0000256" key="7">
    <source>
        <dbReference type="NCBIfam" id="TIGR01748"/>
    </source>
</evidence>
<keyword evidence="1 6" id="KW-0963">Cytoplasm</keyword>
<dbReference type="UniPathway" id="UPA00541">
    <property type="reaction ID" value="UER00601"/>
</dbReference>
<keyword evidence="4 6" id="KW-0413">Isomerase</keyword>
<comment type="similarity">
    <text evidence="6">Belongs to the rhamnose isomerase family.</text>
</comment>
<dbReference type="Gene3D" id="3.20.20.150">
    <property type="entry name" value="Divalent-metal-dependent TIM barrel enzymes"/>
    <property type="match status" value="1"/>
</dbReference>
<dbReference type="InterPro" id="IPR036237">
    <property type="entry name" value="Xyl_isomerase-like_sf"/>
</dbReference>
<sequence length="411" mass="46735">MYKEAMEVYKKWGVDTEKAIKKCATIPVSLHCWQGDDVTGFEKSAGPLSGGIQATGNYPGKARNKDELQSDLDMVYSLIPGKKRLNLHTHYAITDESVGRDMVEPRHFEPWLKWAKKRGIGIDFNATPFSHPMAASGLTLSSPDKKVREYWIRHCKATRKIAAWFGEKQGSPCLHDIWIPDGIKDVPADRLGPRERLRDALDEIYSVKYNKEYIVDVVESKLFGIGLESYTTGSSDFYIAYAASRGIYMLLDNGHFHPTELVSDKISSLLSIFDKMALHVTRSVRWDSDHVVLFEDEIKEIAKEIIRNKAEDKVLIGLDYFDASINRIAAWAVGARNFQKALLNALLIPHADLKKLQDSENYSKLLAMQEELKTLPFGAVWDEYLARQKVPGADWYGEVEKYEKEVLSKRK</sequence>
<dbReference type="eggNOG" id="COG4806">
    <property type="taxonomic scope" value="Bacteria"/>
</dbReference>
<feature type="binding site" evidence="6">
    <location>
        <position position="287"/>
    </location>
    <ligand>
        <name>Mn(2+)</name>
        <dbReference type="ChEBI" id="CHEBI:29035"/>
    </ligand>
</feature>
<dbReference type="AlphaFoldDB" id="F5YFE0"/>
<dbReference type="SUPFAM" id="SSF51658">
    <property type="entry name" value="Xylose isomerase-like"/>
    <property type="match status" value="1"/>
</dbReference>
<reference evidence="9" key="1">
    <citation type="submission" date="2009-12" db="EMBL/GenBank/DDBJ databases">
        <title>Complete sequence of Treponema azotonutricium strain ZAS-9.</title>
        <authorList>
            <person name="Tetu S.G."/>
            <person name="Matson E."/>
            <person name="Ren Q."/>
            <person name="Seshadri R."/>
            <person name="Elbourne L."/>
            <person name="Hassan K.A."/>
            <person name="Durkin A."/>
            <person name="Radune D."/>
            <person name="Mohamoud Y."/>
            <person name="Shay R."/>
            <person name="Jin S."/>
            <person name="Zhang X."/>
            <person name="Lucey K."/>
            <person name="Ballor N.R."/>
            <person name="Ottesen E."/>
            <person name="Rosenthal R."/>
            <person name="Allen A."/>
            <person name="Leadbetter J.R."/>
            <person name="Paulsen I.T."/>
        </authorList>
    </citation>
    <scope>NUCLEOTIDE SEQUENCE [LARGE SCALE GENOMIC DNA]</scope>
    <source>
        <strain evidence="9">ATCC BAA-888 / DSM 13862 / ZAS-9</strain>
    </source>
</reference>
<comment type="pathway">
    <text evidence="6">Carbohydrate degradation; L-rhamnose degradation; glycerone phosphate from L-rhamnose: step 1/3.</text>
</comment>
<dbReference type="GO" id="GO:0019301">
    <property type="term" value="P:rhamnose catabolic process"/>
    <property type="evidence" value="ECO:0007669"/>
    <property type="project" value="UniProtKB-UniRule"/>
</dbReference>
<dbReference type="EMBL" id="CP001841">
    <property type="protein sequence ID" value="AEF81857.1"/>
    <property type="molecule type" value="Genomic_DNA"/>
</dbReference>
<dbReference type="PANTHER" id="PTHR30268:SF0">
    <property type="entry name" value="L-RHAMNOSE ISOMERASE"/>
    <property type="match status" value="1"/>
</dbReference>
<keyword evidence="2 6" id="KW-0479">Metal-binding</keyword>
<feature type="binding site" evidence="6">
    <location>
        <position position="255"/>
    </location>
    <ligand>
        <name>Mn(2+)</name>
        <dbReference type="ChEBI" id="CHEBI:29035"/>
    </ligand>
</feature>
<comment type="function">
    <text evidence="6">Catalyzes the interconversion of L-rhamnose and L-rhamnulose.</text>
</comment>
<gene>
    <name evidence="6 8" type="primary">rhaA</name>
    <name evidence="8" type="ordered locus">TREAZ_1362</name>
</gene>
<dbReference type="OrthoDB" id="9766697at2"/>
<reference evidence="8 9" key="2">
    <citation type="journal article" date="2011" name="ISME J.">
        <title>RNA-seq reveals cooperative metabolic interactions between two termite-gut spirochete species in co-culture.</title>
        <authorList>
            <person name="Rosenthal A.Z."/>
            <person name="Matson E.G."/>
            <person name="Eldar A."/>
            <person name="Leadbetter J.R."/>
        </authorList>
    </citation>
    <scope>NUCLEOTIDE SEQUENCE [LARGE SCALE GENOMIC DNA]</scope>
    <source>
        <strain evidence="9">ATCC BAA-888 / DSM 13862 / ZAS-9</strain>
    </source>
</reference>
<evidence type="ECO:0000256" key="6">
    <source>
        <dbReference type="HAMAP-Rule" id="MF_00541"/>
    </source>
</evidence>
<dbReference type="InterPro" id="IPR009308">
    <property type="entry name" value="Rhamnose_isomerase"/>
</dbReference>
<evidence type="ECO:0000313" key="8">
    <source>
        <dbReference type="EMBL" id="AEF81857.1"/>
    </source>
</evidence>
<protein>
    <recommendedName>
        <fullName evidence="6 7">L-rhamnose isomerase</fullName>
        <ecNumber evidence="6 7">5.3.1.14</ecNumber>
    </recommendedName>
</protein>
<dbReference type="Proteomes" id="UP000009222">
    <property type="component" value="Chromosome"/>
</dbReference>
<dbReference type="NCBIfam" id="NF002203">
    <property type="entry name" value="PRK01076.1"/>
    <property type="match status" value="1"/>
</dbReference>
<dbReference type="EC" id="5.3.1.14" evidence="6 7"/>
<evidence type="ECO:0000256" key="2">
    <source>
        <dbReference type="ARBA" id="ARBA00022723"/>
    </source>
</evidence>
<dbReference type="STRING" id="545695.TREAZ_1362"/>
<comment type="subcellular location">
    <subcellularLocation>
        <location evidence="6">Cytoplasm</location>
    </subcellularLocation>
</comment>
<dbReference type="GO" id="GO:0030145">
    <property type="term" value="F:manganese ion binding"/>
    <property type="evidence" value="ECO:0007669"/>
    <property type="project" value="UniProtKB-UniRule"/>
</dbReference>
<comment type="catalytic activity">
    <reaction evidence="6">
        <text>L-rhamnopyranose = L-rhamnulose</text>
        <dbReference type="Rhea" id="RHEA:23160"/>
        <dbReference type="ChEBI" id="CHEBI:17897"/>
        <dbReference type="ChEBI" id="CHEBI:62346"/>
        <dbReference type="EC" id="5.3.1.14"/>
    </reaction>
</comment>
<dbReference type="HOGENOM" id="CLU_052790_0_0_12"/>
<keyword evidence="5 6" id="KW-0684">Rhamnose metabolism</keyword>
<organism evidence="8 9">
    <name type="scientific">Leadbettera azotonutricia (strain ATCC BAA-888 / DSM 13862 / ZAS-9)</name>
    <name type="common">Treponema azotonutricium</name>
    <dbReference type="NCBI Taxonomy" id="545695"/>
    <lineage>
        <taxon>Bacteria</taxon>
        <taxon>Pseudomonadati</taxon>
        <taxon>Spirochaetota</taxon>
        <taxon>Spirochaetia</taxon>
        <taxon>Spirochaetales</taxon>
        <taxon>Breznakiellaceae</taxon>
        <taxon>Leadbettera</taxon>
    </lineage>
</organism>
<proteinExistence type="inferred from homology"/>
<evidence type="ECO:0000256" key="1">
    <source>
        <dbReference type="ARBA" id="ARBA00022490"/>
    </source>
</evidence>
<dbReference type="GO" id="GO:0019324">
    <property type="term" value="P:L-lyxose metabolic process"/>
    <property type="evidence" value="ECO:0007669"/>
    <property type="project" value="TreeGrafter"/>
</dbReference>
<evidence type="ECO:0000256" key="4">
    <source>
        <dbReference type="ARBA" id="ARBA00023235"/>
    </source>
</evidence>
<evidence type="ECO:0000313" key="9">
    <source>
        <dbReference type="Proteomes" id="UP000009222"/>
    </source>
</evidence>
<evidence type="ECO:0000256" key="3">
    <source>
        <dbReference type="ARBA" id="ARBA00023211"/>
    </source>
</evidence>
<name>F5YFE0_LEAAZ</name>
<dbReference type="InterPro" id="IPR050337">
    <property type="entry name" value="L-rhamnose_isomerase"/>
</dbReference>
<dbReference type="FunCoup" id="F5YFE0">
    <property type="interactions" value="50"/>
</dbReference>
<dbReference type="HAMAP" id="MF_00541">
    <property type="entry name" value="RhaA"/>
    <property type="match status" value="1"/>
</dbReference>
<dbReference type="InParanoid" id="F5YFE0"/>
<keyword evidence="9" id="KW-1185">Reference proteome</keyword>
<evidence type="ECO:0000256" key="5">
    <source>
        <dbReference type="ARBA" id="ARBA00023308"/>
    </source>
</evidence>
<comment type="cofactor">
    <cofactor evidence="6">
        <name>Mn(2+)</name>
        <dbReference type="ChEBI" id="CHEBI:29035"/>
    </cofactor>
    <text evidence="6">Binds 1 Mn(2+) ion per subunit.</text>
</comment>
<dbReference type="PANTHER" id="PTHR30268">
    <property type="entry name" value="L-RHAMNOSE ISOMERASE"/>
    <property type="match status" value="1"/>
</dbReference>
<dbReference type="GO" id="GO:0005737">
    <property type="term" value="C:cytoplasm"/>
    <property type="evidence" value="ECO:0007669"/>
    <property type="project" value="UniProtKB-SubCell"/>
</dbReference>
<dbReference type="GO" id="GO:0008740">
    <property type="term" value="F:L-rhamnose isomerase activity"/>
    <property type="evidence" value="ECO:0007669"/>
    <property type="project" value="UniProtKB-UniRule"/>
</dbReference>
<dbReference type="Pfam" id="PF06134">
    <property type="entry name" value="RhaA"/>
    <property type="match status" value="1"/>
</dbReference>
<accession>F5YFE0</accession>